<comment type="caution">
    <text evidence="3">The sequence shown here is derived from an EMBL/GenBank/DDBJ whole genome shotgun (WGS) entry which is preliminary data.</text>
</comment>
<dbReference type="InterPro" id="IPR016097">
    <property type="entry name" value="DUF695"/>
</dbReference>
<reference evidence="4" key="1">
    <citation type="submission" date="2023-07" db="EMBL/GenBank/DDBJ databases">
        <title>Novel species in the genus Lipingzhangella isolated from Sambhar Salt Lake.</title>
        <authorList>
            <person name="Jiya N."/>
            <person name="Kajale S."/>
            <person name="Sharma A."/>
        </authorList>
    </citation>
    <scope>NUCLEOTIDE SEQUENCE [LARGE SCALE GENOMIC DNA]</scope>
    <source>
        <strain evidence="4">LS1_29</strain>
    </source>
</reference>
<evidence type="ECO:0000256" key="1">
    <source>
        <dbReference type="SAM" id="MobiDB-lite"/>
    </source>
</evidence>
<sequence>MALFRRKSSAATDPAVAIAEFWAAWPELRDALARALDGGEPVPEDIASRMDERVRRIHPKLEWEIARASDPLAGLGLEDLSDSALADLAELNNLDPQDADGSTHPAGRSAATDPADGSAGSDDTPAPTDMDETDAARSADRTDAAETPANSTETGQYTLTLTGGTDDAVRVLAERWRQAAPEDGEWSFHPARQADHDQLARTLSWGDHQLDLSHATVALRVNQSAVKIEASVFHPDFMFLAEDVQHAVARHITLLALGEDDLVRWIGAIHPLTEKPLDPLPPTSMPSVVRQLTSALGSGGWVVAQGRIPVGGPFEITLRHPLSRRDYPAFTLYVLVTVPYANSGQDRLPTADSARALTEFSDTLSELLGEHGALLAHRTMGGQRQFHFYLDPESGILPQLEQALEQWPEGRATLSSFLDPDWQAIEQLAKPLRRKLGR</sequence>
<feature type="domain" description="DUF695" evidence="2">
    <location>
        <begin position="327"/>
        <end position="424"/>
    </location>
</feature>
<dbReference type="EMBL" id="JAVLVT010000009">
    <property type="protein sequence ID" value="MDS1272020.1"/>
    <property type="molecule type" value="Genomic_DNA"/>
</dbReference>
<organism evidence="3 4">
    <name type="scientific">Lipingzhangella rawalii</name>
    <dbReference type="NCBI Taxonomy" id="2055835"/>
    <lineage>
        <taxon>Bacteria</taxon>
        <taxon>Bacillati</taxon>
        <taxon>Actinomycetota</taxon>
        <taxon>Actinomycetes</taxon>
        <taxon>Streptosporangiales</taxon>
        <taxon>Nocardiopsidaceae</taxon>
        <taxon>Lipingzhangella</taxon>
    </lineage>
</organism>
<evidence type="ECO:0000259" key="2">
    <source>
        <dbReference type="Pfam" id="PF05117"/>
    </source>
</evidence>
<protein>
    <submittedName>
        <fullName evidence="3">DUF695 domain-containing protein</fullName>
    </submittedName>
</protein>
<keyword evidence="4" id="KW-1185">Reference proteome</keyword>
<evidence type="ECO:0000313" key="4">
    <source>
        <dbReference type="Proteomes" id="UP001250214"/>
    </source>
</evidence>
<feature type="region of interest" description="Disordered" evidence="1">
    <location>
        <begin position="94"/>
        <end position="161"/>
    </location>
</feature>
<gene>
    <name evidence="3" type="ORF">RIF23_17155</name>
</gene>
<accession>A0ABU2H9M3</accession>
<name>A0ABU2H9M3_9ACTN</name>
<feature type="compositionally biased region" description="Low complexity" evidence="1">
    <location>
        <begin position="152"/>
        <end position="161"/>
    </location>
</feature>
<dbReference type="RefSeq" id="WP_310913576.1">
    <property type="nucleotide sequence ID" value="NZ_JAVLVT010000009.1"/>
</dbReference>
<proteinExistence type="predicted"/>
<evidence type="ECO:0000313" key="3">
    <source>
        <dbReference type="EMBL" id="MDS1272020.1"/>
    </source>
</evidence>
<feature type="compositionally biased region" description="Basic and acidic residues" evidence="1">
    <location>
        <begin position="134"/>
        <end position="144"/>
    </location>
</feature>
<dbReference type="Pfam" id="PF05117">
    <property type="entry name" value="DUF695"/>
    <property type="match status" value="1"/>
</dbReference>
<dbReference type="Proteomes" id="UP001250214">
    <property type="component" value="Unassembled WGS sequence"/>
</dbReference>